<organism evidence="2 3">
    <name type="scientific">Dyadobacter pollutisoli</name>
    <dbReference type="NCBI Taxonomy" id="2910158"/>
    <lineage>
        <taxon>Bacteria</taxon>
        <taxon>Pseudomonadati</taxon>
        <taxon>Bacteroidota</taxon>
        <taxon>Cytophagia</taxon>
        <taxon>Cytophagales</taxon>
        <taxon>Spirosomataceae</taxon>
        <taxon>Dyadobacter</taxon>
    </lineage>
</organism>
<dbReference type="CDD" id="cd04301">
    <property type="entry name" value="NAT_SF"/>
    <property type="match status" value="1"/>
</dbReference>
<keyword evidence="3" id="KW-1185">Reference proteome</keyword>
<dbReference type="PANTHER" id="PTHR43792">
    <property type="entry name" value="GNAT FAMILY, PUTATIVE (AFU_ORTHOLOGUE AFUA_3G00765)-RELATED-RELATED"/>
    <property type="match status" value="1"/>
</dbReference>
<dbReference type="EMBL" id="CP112998">
    <property type="protein sequence ID" value="WAC10401.1"/>
    <property type="molecule type" value="Genomic_DNA"/>
</dbReference>
<dbReference type="InterPro" id="IPR000182">
    <property type="entry name" value="GNAT_dom"/>
</dbReference>
<evidence type="ECO:0000259" key="1">
    <source>
        <dbReference type="PROSITE" id="PS51186"/>
    </source>
</evidence>
<dbReference type="AlphaFoldDB" id="A0A9E8N8C8"/>
<evidence type="ECO:0000313" key="3">
    <source>
        <dbReference type="Proteomes" id="UP001164653"/>
    </source>
</evidence>
<sequence>MGNNTLARVMGVNVPKKWTEFRDTFTPSYHRWKAHPPLRDWWVYLIIYVPDNQLIGSCGYKGEPDANGMVEIGYEIMPSHRLKGLGTETARGLLDHALKQSAVRRVIAHTLAEENASAHILEKLGFAQTEDVNDPEDGQLWRWEIVKK</sequence>
<dbReference type="Pfam" id="PF13302">
    <property type="entry name" value="Acetyltransf_3"/>
    <property type="match status" value="1"/>
</dbReference>
<dbReference type="Proteomes" id="UP001164653">
    <property type="component" value="Chromosome"/>
</dbReference>
<dbReference type="SUPFAM" id="SSF55729">
    <property type="entry name" value="Acyl-CoA N-acyltransferases (Nat)"/>
    <property type="match status" value="1"/>
</dbReference>
<evidence type="ECO:0000313" key="2">
    <source>
        <dbReference type="EMBL" id="WAC10401.1"/>
    </source>
</evidence>
<dbReference type="GO" id="GO:0016747">
    <property type="term" value="F:acyltransferase activity, transferring groups other than amino-acyl groups"/>
    <property type="evidence" value="ECO:0007669"/>
    <property type="project" value="InterPro"/>
</dbReference>
<dbReference type="KEGG" id="dpf:ON006_21915"/>
<accession>A0A9E8N8C8</accession>
<reference evidence="2" key="1">
    <citation type="submission" date="2022-11" db="EMBL/GenBank/DDBJ databases">
        <title>Dyadobacter pollutisoli sp. nov., isolated from plastic dumped soil.</title>
        <authorList>
            <person name="Kim J.M."/>
            <person name="Kim K.R."/>
            <person name="Lee J.K."/>
            <person name="Hao L."/>
            <person name="Jeon C.O."/>
        </authorList>
    </citation>
    <scope>NUCLEOTIDE SEQUENCE</scope>
    <source>
        <strain evidence="2">U1</strain>
    </source>
</reference>
<protein>
    <submittedName>
        <fullName evidence="2">GNAT family N-acetyltransferase</fullName>
    </submittedName>
</protein>
<feature type="domain" description="N-acetyltransferase" evidence="1">
    <location>
        <begin position="5"/>
        <end position="148"/>
    </location>
</feature>
<name>A0A9E8N8C8_9BACT</name>
<dbReference type="PROSITE" id="PS51186">
    <property type="entry name" value="GNAT"/>
    <property type="match status" value="1"/>
</dbReference>
<dbReference type="InterPro" id="IPR051531">
    <property type="entry name" value="N-acetyltransferase"/>
</dbReference>
<dbReference type="PANTHER" id="PTHR43792:SF13">
    <property type="entry name" value="ACETYLTRANSFERASE"/>
    <property type="match status" value="1"/>
</dbReference>
<proteinExistence type="predicted"/>
<dbReference type="InterPro" id="IPR016181">
    <property type="entry name" value="Acyl_CoA_acyltransferase"/>
</dbReference>
<dbReference type="Gene3D" id="3.40.630.30">
    <property type="match status" value="1"/>
</dbReference>
<gene>
    <name evidence="2" type="ORF">ON006_21915</name>
</gene>